<proteinExistence type="inferred from homology"/>
<dbReference type="PANTHER" id="PTHR30290:SF79">
    <property type="entry name" value="DIPEPTIDE-BINDING PROTEIN DPPE"/>
    <property type="match status" value="1"/>
</dbReference>
<reference evidence="8" key="1">
    <citation type="submission" date="2016-10" db="EMBL/GenBank/DDBJ databases">
        <authorList>
            <person name="Varghese N."/>
            <person name="Submissions S."/>
        </authorList>
    </citation>
    <scope>NUCLEOTIDE SEQUENCE [LARGE SCALE GENOMIC DNA]</scope>
    <source>
        <strain evidence="8">CGMCC 1.11012</strain>
    </source>
</reference>
<keyword evidence="5" id="KW-0653">Protein transport</keyword>
<dbReference type="EMBL" id="FNDX01000004">
    <property type="protein sequence ID" value="SDI24730.1"/>
    <property type="molecule type" value="Genomic_DNA"/>
</dbReference>
<evidence type="ECO:0000259" key="6">
    <source>
        <dbReference type="Pfam" id="PF00496"/>
    </source>
</evidence>
<evidence type="ECO:0000256" key="2">
    <source>
        <dbReference type="ARBA" id="ARBA00005695"/>
    </source>
</evidence>
<dbReference type="Gene3D" id="3.10.105.10">
    <property type="entry name" value="Dipeptide-binding Protein, Domain 3"/>
    <property type="match status" value="1"/>
</dbReference>
<dbReference type="Gene3D" id="3.90.76.10">
    <property type="entry name" value="Dipeptide-binding Protein, Domain 1"/>
    <property type="match status" value="1"/>
</dbReference>
<keyword evidence="5" id="KW-0571">Peptide transport</keyword>
<organism evidence="7 8">
    <name type="scientific">Paenibacillus typhae</name>
    <dbReference type="NCBI Taxonomy" id="1174501"/>
    <lineage>
        <taxon>Bacteria</taxon>
        <taxon>Bacillati</taxon>
        <taxon>Bacillota</taxon>
        <taxon>Bacilli</taxon>
        <taxon>Bacillales</taxon>
        <taxon>Paenibacillaceae</taxon>
        <taxon>Paenibacillus</taxon>
    </lineage>
</organism>
<dbReference type="GO" id="GO:0015833">
    <property type="term" value="P:peptide transport"/>
    <property type="evidence" value="ECO:0007669"/>
    <property type="project" value="UniProtKB-KW"/>
</dbReference>
<name>A0A1G8J234_9BACL</name>
<dbReference type="PIRSF" id="PIRSF002741">
    <property type="entry name" value="MppA"/>
    <property type="match status" value="1"/>
</dbReference>
<dbReference type="OrthoDB" id="9801912at2"/>
<dbReference type="RefSeq" id="WP_090712745.1">
    <property type="nucleotide sequence ID" value="NZ_CBCSKY010000004.1"/>
</dbReference>
<dbReference type="GO" id="GO:0043190">
    <property type="term" value="C:ATP-binding cassette (ABC) transporter complex"/>
    <property type="evidence" value="ECO:0007669"/>
    <property type="project" value="InterPro"/>
</dbReference>
<dbReference type="PANTHER" id="PTHR30290">
    <property type="entry name" value="PERIPLASMIC BINDING COMPONENT OF ABC TRANSPORTER"/>
    <property type="match status" value="1"/>
</dbReference>
<dbReference type="AlphaFoldDB" id="A0A1G8J234"/>
<dbReference type="Proteomes" id="UP000199050">
    <property type="component" value="Unassembled WGS sequence"/>
</dbReference>
<dbReference type="STRING" id="1174501.SAMN05216192_10434"/>
<dbReference type="GO" id="GO:0030288">
    <property type="term" value="C:outer membrane-bounded periplasmic space"/>
    <property type="evidence" value="ECO:0007669"/>
    <property type="project" value="UniProtKB-ARBA"/>
</dbReference>
<accession>A0A1G8J234</accession>
<dbReference type="InterPro" id="IPR000914">
    <property type="entry name" value="SBP_5_dom"/>
</dbReference>
<dbReference type="FunFam" id="3.10.105.10:FF:000001">
    <property type="entry name" value="Oligopeptide ABC transporter, oligopeptide-binding protein"/>
    <property type="match status" value="1"/>
</dbReference>
<keyword evidence="3" id="KW-0813">Transport</keyword>
<dbReference type="InterPro" id="IPR039424">
    <property type="entry name" value="SBP_5"/>
</dbReference>
<dbReference type="SUPFAM" id="SSF53850">
    <property type="entry name" value="Periplasmic binding protein-like II"/>
    <property type="match status" value="1"/>
</dbReference>
<dbReference type="Pfam" id="PF00496">
    <property type="entry name" value="SBP_bac_5"/>
    <property type="match status" value="1"/>
</dbReference>
<evidence type="ECO:0000313" key="7">
    <source>
        <dbReference type="EMBL" id="SDI24730.1"/>
    </source>
</evidence>
<comment type="subcellular location">
    <subcellularLocation>
        <location evidence="1">Cell envelope</location>
    </subcellularLocation>
</comment>
<keyword evidence="8" id="KW-1185">Reference proteome</keyword>
<dbReference type="InterPro" id="IPR030678">
    <property type="entry name" value="Peptide/Ni-bd"/>
</dbReference>
<feature type="domain" description="Solute-binding protein family 5" evidence="6">
    <location>
        <begin position="75"/>
        <end position="451"/>
    </location>
</feature>
<evidence type="ECO:0000256" key="3">
    <source>
        <dbReference type="ARBA" id="ARBA00022448"/>
    </source>
</evidence>
<dbReference type="CDD" id="cd08504">
    <property type="entry name" value="PBP2_OppA"/>
    <property type="match status" value="1"/>
</dbReference>
<protein>
    <submittedName>
        <fullName evidence="7">Oligopeptide transport system substrate-binding protein</fullName>
    </submittedName>
</protein>
<dbReference type="Gene3D" id="3.40.190.10">
    <property type="entry name" value="Periplasmic binding protein-like II"/>
    <property type="match status" value="1"/>
</dbReference>
<dbReference type="FunFam" id="3.90.76.10:FF:000001">
    <property type="entry name" value="Oligopeptide ABC transporter substrate-binding protein"/>
    <property type="match status" value="1"/>
</dbReference>
<evidence type="ECO:0000256" key="5">
    <source>
        <dbReference type="ARBA" id="ARBA00022856"/>
    </source>
</evidence>
<keyword evidence="4" id="KW-0732">Signal</keyword>
<sequence>MKKLLHVLLALGLLFSLGITEEGKVSAEGSKQVFRIGVDVIPGLLDPALTVNDTESSVIKGLFEGLVRLNENGQAVPGIAKSWKISGGGKTYTFALRTSAKWSNGQPVKAADFEYAWKRALSPQSYNSMAFKMYMIAGAENYHNGKQKDASNVGIKALNDHTLQVTLTAPNYTFLQMLAENIYLPLNAAAVKANTGWATSAKAIVTNGPFRLTAWDANKIVLVKNSGYYGAKQIRFSEVQFLRPAAGQPSNTEAYLNGGLDWIGSGENTRIDYYDLITAEKYTFPYASLYYYQFNVNEAPFNNVKIRKALAMAVDREGLPYGTPAYGDVAPTIHGAKQTFRSEIKDSRYFREDVKAAQKLLQEGLKEEGLTSLPEFNIIVNAEQGHELIASIIVSGWKENLGIKANVEVQAWNELLDNRHSQSFTVARAGWRADYNDPAAFLKYFTSWSADNDSGWSHKQYDSYILQARQKQDPAERMRLYAKAEKLLIDDMVILPLYYYVADVLKKPNVHNVYVDFDGSIAFTRGYLK</sequence>
<evidence type="ECO:0000256" key="1">
    <source>
        <dbReference type="ARBA" id="ARBA00004196"/>
    </source>
</evidence>
<evidence type="ECO:0000313" key="8">
    <source>
        <dbReference type="Proteomes" id="UP000199050"/>
    </source>
</evidence>
<evidence type="ECO:0000256" key="4">
    <source>
        <dbReference type="ARBA" id="ARBA00022729"/>
    </source>
</evidence>
<dbReference type="GO" id="GO:1904680">
    <property type="term" value="F:peptide transmembrane transporter activity"/>
    <property type="evidence" value="ECO:0007669"/>
    <property type="project" value="TreeGrafter"/>
</dbReference>
<gene>
    <name evidence="7" type="ORF">SAMN05216192_10434</name>
</gene>
<comment type="similarity">
    <text evidence="2">Belongs to the bacterial solute-binding protein 5 family.</text>
</comment>